<name>A0ABQ4KY75_SIMTE</name>
<comment type="caution">
    <text evidence="3">The sequence shown here is derived from an EMBL/GenBank/DDBJ whole genome shotgun (WGS) entry which is preliminary data.</text>
</comment>
<feature type="region of interest" description="Disordered" evidence="1">
    <location>
        <begin position="22"/>
        <end position="59"/>
    </location>
</feature>
<dbReference type="Proteomes" id="UP000680670">
    <property type="component" value="Unassembled WGS sequence"/>
</dbReference>
<evidence type="ECO:0008006" key="5">
    <source>
        <dbReference type="Google" id="ProtNLM"/>
    </source>
</evidence>
<dbReference type="EMBL" id="BORJ01000006">
    <property type="protein sequence ID" value="GIN96627.1"/>
    <property type="molecule type" value="Genomic_DNA"/>
</dbReference>
<feature type="chain" id="PRO_5045473593" description="Secreted protein" evidence="2">
    <location>
        <begin position="25"/>
        <end position="59"/>
    </location>
</feature>
<keyword evidence="4" id="KW-1185">Reference proteome</keyword>
<organism evidence="3 4">
    <name type="scientific">Siminovitchia terrae</name>
    <name type="common">Bacillus terrae</name>
    <dbReference type="NCBI Taxonomy" id="1914933"/>
    <lineage>
        <taxon>Bacteria</taxon>
        <taxon>Bacillati</taxon>
        <taxon>Bacillota</taxon>
        <taxon>Bacilli</taxon>
        <taxon>Bacillales</taxon>
        <taxon>Bacillaceae</taxon>
        <taxon>Siminovitchia</taxon>
    </lineage>
</organism>
<proteinExistence type="predicted"/>
<evidence type="ECO:0000256" key="2">
    <source>
        <dbReference type="SAM" id="SignalP"/>
    </source>
</evidence>
<protein>
    <recommendedName>
        <fullName evidence="5">Secreted protein</fullName>
    </recommendedName>
</protein>
<sequence>MGALSNQAYFLLGITWFSLPPATAASEGSTNNNQENEQNNDKRKATTVTYTCAHKKAPP</sequence>
<evidence type="ECO:0000313" key="4">
    <source>
        <dbReference type="Proteomes" id="UP000680670"/>
    </source>
</evidence>
<accession>A0ABQ4KY75</accession>
<feature type="signal peptide" evidence="2">
    <location>
        <begin position="1"/>
        <end position="24"/>
    </location>
</feature>
<evidence type="ECO:0000313" key="3">
    <source>
        <dbReference type="EMBL" id="GIN96627.1"/>
    </source>
</evidence>
<gene>
    <name evidence="3" type="ORF">J6TS1_24970</name>
</gene>
<keyword evidence="2" id="KW-0732">Signal</keyword>
<evidence type="ECO:0000256" key="1">
    <source>
        <dbReference type="SAM" id="MobiDB-lite"/>
    </source>
</evidence>
<reference evidence="3 4" key="1">
    <citation type="submission" date="2021-03" db="EMBL/GenBank/DDBJ databases">
        <title>Antimicrobial resistance genes in bacteria isolated from Japanese honey, and their potential for conferring macrolide and lincosamide resistance in the American foulbrood pathogen Paenibacillus larvae.</title>
        <authorList>
            <person name="Okamoto M."/>
            <person name="Kumagai M."/>
            <person name="Kanamori H."/>
            <person name="Takamatsu D."/>
        </authorList>
    </citation>
    <scope>NUCLEOTIDE SEQUENCE [LARGE SCALE GENOMIC DNA]</scope>
    <source>
        <strain evidence="3 4">J6TS1</strain>
    </source>
</reference>